<dbReference type="Proteomes" id="UP000023067">
    <property type="component" value="Unassembled WGS sequence"/>
</dbReference>
<dbReference type="PATRIC" id="fig|396014.3.peg.1620"/>
<comment type="caution">
    <text evidence="2">The sequence shown here is derived from an EMBL/GenBank/DDBJ whole genome shotgun (WGS) entry which is preliminary data.</text>
</comment>
<name>Z9JUC1_9MICO</name>
<reference evidence="2 3" key="1">
    <citation type="submission" date="2014-02" db="EMBL/GenBank/DDBJ databases">
        <title>Genome sequence of Brachybacterium phenoliresistens strain W13A50.</title>
        <authorList>
            <person name="Wang X."/>
        </authorList>
    </citation>
    <scope>NUCLEOTIDE SEQUENCE [LARGE SCALE GENOMIC DNA]</scope>
    <source>
        <strain evidence="2 3">W13A50</strain>
    </source>
</reference>
<feature type="region of interest" description="Disordered" evidence="1">
    <location>
        <begin position="1"/>
        <end position="27"/>
    </location>
</feature>
<gene>
    <name evidence="2" type="ORF">BF93_16375</name>
</gene>
<evidence type="ECO:0000313" key="2">
    <source>
        <dbReference type="EMBL" id="EWS81396.1"/>
    </source>
</evidence>
<dbReference type="eggNOG" id="ENOG5032BYA">
    <property type="taxonomic scope" value="Bacteria"/>
</dbReference>
<dbReference type="HOGENOM" id="CLU_1479081_0_0_11"/>
<evidence type="ECO:0000256" key="1">
    <source>
        <dbReference type="SAM" id="MobiDB-lite"/>
    </source>
</evidence>
<evidence type="ECO:0008006" key="4">
    <source>
        <dbReference type="Google" id="ProtNLM"/>
    </source>
</evidence>
<keyword evidence="3" id="KW-1185">Reference proteome</keyword>
<protein>
    <recommendedName>
        <fullName evidence="4">Asp23/Gls24 family envelope stress response protein</fullName>
    </recommendedName>
</protein>
<evidence type="ECO:0000313" key="3">
    <source>
        <dbReference type="Proteomes" id="UP000023067"/>
    </source>
</evidence>
<dbReference type="AlphaFoldDB" id="Z9JUC1"/>
<accession>Z9JUC1</accession>
<organism evidence="2 3">
    <name type="scientific">Brachybacterium phenoliresistens</name>
    <dbReference type="NCBI Taxonomy" id="396014"/>
    <lineage>
        <taxon>Bacteria</taxon>
        <taxon>Bacillati</taxon>
        <taxon>Actinomycetota</taxon>
        <taxon>Actinomycetes</taxon>
        <taxon>Micrococcales</taxon>
        <taxon>Dermabacteraceae</taxon>
        <taxon>Brachybacterium</taxon>
    </lineage>
</organism>
<proteinExistence type="predicted"/>
<dbReference type="STRING" id="396014.BF93_16375"/>
<dbReference type="EMBL" id="JDYK01000007">
    <property type="protein sequence ID" value="EWS81396.1"/>
    <property type="molecule type" value="Genomic_DNA"/>
</dbReference>
<sequence length="187" mass="21045">MEMTDDTRTPTPEPPETPDDPEETLSHEATLRYQEMIRSARREWTQQEERGDASVQLSARAMDLIKASVRAEVRHGRQVEMPPTPEGPYSLSELALRTLIRETVDAVPGVRALRSRVDHAEPHGERLSRGRPVRIACRITASRRCRDLPALAETVRGAVLEACERELDLSLPAVDIHIEDLHDDDTA</sequence>